<accession>A0A1G2HWV6</accession>
<comment type="caution">
    <text evidence="1">The sequence shown here is derived from an EMBL/GenBank/DDBJ whole genome shotgun (WGS) entry which is preliminary data.</text>
</comment>
<name>A0A1G2HWV6_9BACT</name>
<evidence type="ECO:0000313" key="2">
    <source>
        <dbReference type="Proteomes" id="UP000178774"/>
    </source>
</evidence>
<evidence type="ECO:0000313" key="1">
    <source>
        <dbReference type="EMBL" id="OGZ66318.1"/>
    </source>
</evidence>
<dbReference type="AlphaFoldDB" id="A0A1G2HWV6"/>
<dbReference type="Proteomes" id="UP000178774">
    <property type="component" value="Unassembled WGS sequence"/>
</dbReference>
<dbReference type="EMBL" id="MHOP01000006">
    <property type="protein sequence ID" value="OGZ66318.1"/>
    <property type="molecule type" value="Genomic_DNA"/>
</dbReference>
<reference evidence="1 2" key="1">
    <citation type="journal article" date="2016" name="Nat. Commun.">
        <title>Thousands of microbial genomes shed light on interconnected biogeochemical processes in an aquifer system.</title>
        <authorList>
            <person name="Anantharaman K."/>
            <person name="Brown C.T."/>
            <person name="Hug L.A."/>
            <person name="Sharon I."/>
            <person name="Castelle C.J."/>
            <person name="Probst A.J."/>
            <person name="Thomas B.C."/>
            <person name="Singh A."/>
            <person name="Wilkins M.J."/>
            <person name="Karaoz U."/>
            <person name="Brodie E.L."/>
            <person name="Williams K.H."/>
            <person name="Hubbard S.S."/>
            <person name="Banfield J.F."/>
        </authorList>
    </citation>
    <scope>NUCLEOTIDE SEQUENCE [LARGE SCALE GENOMIC DNA]</scope>
</reference>
<organism evidence="1 2">
    <name type="scientific">Candidatus Staskawiczbacteria bacterium RIFCSPHIGHO2_01_FULL_41_41</name>
    <dbReference type="NCBI Taxonomy" id="1802203"/>
    <lineage>
        <taxon>Bacteria</taxon>
        <taxon>Candidatus Staskawicziibacteriota</taxon>
    </lineage>
</organism>
<proteinExistence type="predicted"/>
<gene>
    <name evidence="1" type="ORF">A2822_04630</name>
</gene>
<protein>
    <submittedName>
        <fullName evidence="1">Uncharacterized protein</fullName>
    </submittedName>
</protein>
<sequence length="62" mass="7169">MLDTKHRVVSICSSDPDNEEAFNRYIEEVLDDQVKLGKEVVSCDFAQYPHRVFAVTKEPLKK</sequence>